<dbReference type="Pfam" id="PF07648">
    <property type="entry name" value="Kazal_2"/>
    <property type="match status" value="2"/>
</dbReference>
<comment type="caution">
    <text evidence="2">The sequence shown here is derived from an EMBL/GenBank/DDBJ whole genome shotgun (WGS) entry which is preliminary data.</text>
</comment>
<dbReference type="AlphaFoldDB" id="A0A836BU89"/>
<feature type="domain" description="Kazal-like" evidence="1">
    <location>
        <begin position="83"/>
        <end position="127"/>
    </location>
</feature>
<dbReference type="InterPro" id="IPR053265">
    <property type="entry name" value="Serpin"/>
</dbReference>
<dbReference type="InterPro" id="IPR036058">
    <property type="entry name" value="Kazal_dom_sf"/>
</dbReference>
<feature type="domain" description="Kazal-like" evidence="1">
    <location>
        <begin position="38"/>
        <end position="82"/>
    </location>
</feature>
<evidence type="ECO:0000259" key="1">
    <source>
        <dbReference type="PROSITE" id="PS51465"/>
    </source>
</evidence>
<dbReference type="EMBL" id="JAEHOE010000093">
    <property type="protein sequence ID" value="KAG2487708.1"/>
    <property type="molecule type" value="Genomic_DNA"/>
</dbReference>
<dbReference type="OrthoDB" id="551340at2759"/>
<dbReference type="PANTHER" id="PTHR21131:SF0">
    <property type="entry name" value="GEO10195P1-RELATED"/>
    <property type="match status" value="1"/>
</dbReference>
<sequence>MHDCDNVCGADGRNYCNACIARCNKVPVVWRGECDALRAAHKRCLCPEARESVCGTDGVTYANACYAGCNKVEVDYIGNCADDTGCNGVLCPMYYEPACGANGVLYSNKCFAACAGITLLDSSFCGITADM</sequence>
<gene>
    <name evidence="2" type="ORF">HYH03_013707</name>
</gene>
<accession>A0A836BU89</accession>
<feature type="domain" description="Kazal-like" evidence="1">
    <location>
        <begin position="1"/>
        <end position="36"/>
    </location>
</feature>
<keyword evidence="3" id="KW-1185">Reference proteome</keyword>
<dbReference type="PROSITE" id="PS51465">
    <property type="entry name" value="KAZAL_2"/>
    <property type="match status" value="3"/>
</dbReference>
<evidence type="ECO:0000313" key="3">
    <source>
        <dbReference type="Proteomes" id="UP000612055"/>
    </source>
</evidence>
<evidence type="ECO:0000313" key="2">
    <source>
        <dbReference type="EMBL" id="KAG2487708.1"/>
    </source>
</evidence>
<dbReference type="PROSITE" id="PS00282">
    <property type="entry name" value="KAZAL_1"/>
    <property type="match status" value="1"/>
</dbReference>
<dbReference type="Proteomes" id="UP000612055">
    <property type="component" value="Unassembled WGS sequence"/>
</dbReference>
<dbReference type="Pfam" id="PF00050">
    <property type="entry name" value="Kazal_1"/>
    <property type="match status" value="1"/>
</dbReference>
<organism evidence="2 3">
    <name type="scientific">Edaphochlamys debaryana</name>
    <dbReference type="NCBI Taxonomy" id="47281"/>
    <lineage>
        <taxon>Eukaryota</taxon>
        <taxon>Viridiplantae</taxon>
        <taxon>Chlorophyta</taxon>
        <taxon>core chlorophytes</taxon>
        <taxon>Chlorophyceae</taxon>
        <taxon>CS clade</taxon>
        <taxon>Chlamydomonadales</taxon>
        <taxon>Chlamydomonadales incertae sedis</taxon>
        <taxon>Edaphochlamys</taxon>
    </lineage>
</organism>
<protein>
    <recommendedName>
        <fullName evidence="1">Kazal-like domain-containing protein</fullName>
    </recommendedName>
</protein>
<dbReference type="Gene3D" id="3.30.60.30">
    <property type="match status" value="3"/>
</dbReference>
<name>A0A836BU89_9CHLO</name>
<reference evidence="2" key="1">
    <citation type="journal article" date="2020" name="bioRxiv">
        <title>Comparative genomics of Chlamydomonas.</title>
        <authorList>
            <person name="Craig R.J."/>
            <person name="Hasan A.R."/>
            <person name="Ness R.W."/>
            <person name="Keightley P.D."/>
        </authorList>
    </citation>
    <scope>NUCLEOTIDE SEQUENCE</scope>
    <source>
        <strain evidence="2">CCAP 11/70</strain>
    </source>
</reference>
<dbReference type="SMART" id="SM00280">
    <property type="entry name" value="KAZAL"/>
    <property type="match status" value="2"/>
</dbReference>
<proteinExistence type="predicted"/>
<dbReference type="InterPro" id="IPR002350">
    <property type="entry name" value="Kazal_dom"/>
</dbReference>
<dbReference type="PANTHER" id="PTHR21131">
    <property type="entry name" value="SERINE-TYPE ENDOPEPTIDASE INHIBITOR"/>
    <property type="match status" value="1"/>
</dbReference>
<dbReference type="SUPFAM" id="SSF100895">
    <property type="entry name" value="Kazal-type serine protease inhibitors"/>
    <property type="match status" value="3"/>
</dbReference>